<comment type="caution">
    <text evidence="2">The sequence shown here is derived from an EMBL/GenBank/DDBJ whole genome shotgun (WGS) entry which is preliminary data.</text>
</comment>
<dbReference type="Proteomes" id="UP000640583">
    <property type="component" value="Unassembled WGS sequence"/>
</dbReference>
<proteinExistence type="predicted"/>
<gene>
    <name evidence="2" type="ORF">H1D41_04860</name>
</gene>
<keyword evidence="3" id="KW-1185">Reference proteome</keyword>
<protein>
    <submittedName>
        <fullName evidence="2">Uncharacterized protein</fullName>
    </submittedName>
</protein>
<feature type="transmembrane region" description="Helical" evidence="1">
    <location>
        <begin position="83"/>
        <end position="102"/>
    </location>
</feature>
<evidence type="ECO:0000313" key="3">
    <source>
        <dbReference type="Proteomes" id="UP000640583"/>
    </source>
</evidence>
<feature type="transmembrane region" description="Helical" evidence="1">
    <location>
        <begin position="51"/>
        <end position="71"/>
    </location>
</feature>
<feature type="transmembrane region" description="Helical" evidence="1">
    <location>
        <begin position="108"/>
        <end position="129"/>
    </location>
</feature>
<dbReference type="RefSeq" id="WP_228847849.1">
    <property type="nucleotide sequence ID" value="NZ_JADCKQ010000003.1"/>
</dbReference>
<evidence type="ECO:0000256" key="1">
    <source>
        <dbReference type="SAM" id="Phobius"/>
    </source>
</evidence>
<accession>A0A8J7J444</accession>
<name>A0A8J7J444_9RHOB</name>
<organism evidence="2 3">
    <name type="scientific">Halocynthiibacter styelae</name>
    <dbReference type="NCBI Taxonomy" id="2761955"/>
    <lineage>
        <taxon>Bacteria</taxon>
        <taxon>Pseudomonadati</taxon>
        <taxon>Pseudomonadota</taxon>
        <taxon>Alphaproteobacteria</taxon>
        <taxon>Rhodobacterales</taxon>
        <taxon>Paracoccaceae</taxon>
        <taxon>Halocynthiibacter</taxon>
    </lineage>
</organism>
<keyword evidence="1" id="KW-0812">Transmembrane</keyword>
<feature type="transmembrane region" description="Helical" evidence="1">
    <location>
        <begin position="141"/>
        <end position="165"/>
    </location>
</feature>
<sequence length="258" mass="28251">MNKGLVSARTENKTQPHWLSLLLLSLLILAGHLQLVDTDASDHYSGLVQSVYLLVQTSPAIPLVCVTIRFLRGRPASPVLIRMLAISAFLSGILLTLINAVLSSSASFQISTLHGVSLTFTATAGFLILSFGRLSTSEVRLAWSGFLISSAAAFWSLLTVPVILIQAGSIASGNPYCLAQHSRQEQTSAATDLRGFSFYSTATGFKSTSNWHFHGVLIVEAEDGQKFFNWSPRRFRFDRIDNPQRYIVPFENLCMPAA</sequence>
<keyword evidence="1" id="KW-1133">Transmembrane helix</keyword>
<reference evidence="2" key="1">
    <citation type="submission" date="2020-10" db="EMBL/GenBank/DDBJ databases">
        <title>Paenihalocynthiibacter styelae gen. nov., sp. nov., isolated from stalked sea squirt Styela clava.</title>
        <authorList>
            <person name="Kim Y.-O."/>
            <person name="Yoon J.-H."/>
        </authorList>
    </citation>
    <scope>NUCLEOTIDE SEQUENCE</scope>
    <source>
        <strain evidence="2">MYP1-1</strain>
    </source>
</reference>
<dbReference type="EMBL" id="JADCKQ010000003">
    <property type="protein sequence ID" value="MBI1492960.1"/>
    <property type="molecule type" value="Genomic_DNA"/>
</dbReference>
<evidence type="ECO:0000313" key="2">
    <source>
        <dbReference type="EMBL" id="MBI1492960.1"/>
    </source>
</evidence>
<keyword evidence="1" id="KW-0472">Membrane</keyword>
<dbReference type="AlphaFoldDB" id="A0A8J7J444"/>